<comment type="catalytic activity">
    <reaction evidence="11">
        <text>dibenzothiophene + FMNH2 + O2 = dibenzothiophene 5-oxide + FMN + H2O + H(+)</text>
        <dbReference type="Rhea" id="RHEA:49076"/>
        <dbReference type="ChEBI" id="CHEBI:15377"/>
        <dbReference type="ChEBI" id="CHEBI:15378"/>
        <dbReference type="ChEBI" id="CHEBI:15379"/>
        <dbReference type="ChEBI" id="CHEBI:23681"/>
        <dbReference type="ChEBI" id="CHEBI:23683"/>
        <dbReference type="ChEBI" id="CHEBI:57618"/>
        <dbReference type="ChEBI" id="CHEBI:58210"/>
    </reaction>
</comment>
<comment type="catalytic activity">
    <reaction evidence="12">
        <text>dibenzothiophene 5-oxide + FMNH2 + O2 = dibenzothiophene 5,5-dioxide + FMN + H2O + H(+)</text>
        <dbReference type="Rhea" id="RHEA:49080"/>
        <dbReference type="ChEBI" id="CHEBI:15377"/>
        <dbReference type="ChEBI" id="CHEBI:15378"/>
        <dbReference type="ChEBI" id="CHEBI:15379"/>
        <dbReference type="ChEBI" id="CHEBI:23683"/>
        <dbReference type="ChEBI" id="CHEBI:57618"/>
        <dbReference type="ChEBI" id="CHEBI:58210"/>
        <dbReference type="ChEBI" id="CHEBI:90356"/>
    </reaction>
</comment>
<dbReference type="EC" id="1.14.14.21" evidence="9"/>
<feature type="domain" description="Acyl-CoA dehydrogenase/oxidase N-terminal" evidence="15">
    <location>
        <begin position="15"/>
        <end position="95"/>
    </location>
</feature>
<keyword evidence="2" id="KW-0285">Flavoprotein</keyword>
<evidence type="ECO:0000259" key="15">
    <source>
        <dbReference type="Pfam" id="PF02771"/>
    </source>
</evidence>
<dbReference type="SUPFAM" id="SSF47203">
    <property type="entry name" value="Acyl-CoA dehydrogenase C-terminal domain-like"/>
    <property type="match status" value="1"/>
</dbReference>
<evidence type="ECO:0000256" key="4">
    <source>
        <dbReference type="ARBA" id="ARBA00022741"/>
    </source>
</evidence>
<dbReference type="OrthoDB" id="2986495at2"/>
<organism evidence="17 18">
    <name type="scientific">Micromonospora endophytica</name>
    <dbReference type="NCBI Taxonomy" id="515350"/>
    <lineage>
        <taxon>Bacteria</taxon>
        <taxon>Bacillati</taxon>
        <taxon>Actinomycetota</taxon>
        <taxon>Actinomycetes</taxon>
        <taxon>Micromonosporales</taxon>
        <taxon>Micromonosporaceae</taxon>
        <taxon>Micromonospora</taxon>
    </lineage>
</organism>
<dbReference type="Pfam" id="PF02770">
    <property type="entry name" value="Acyl-CoA_dh_M"/>
    <property type="match status" value="1"/>
</dbReference>
<evidence type="ECO:0000256" key="7">
    <source>
        <dbReference type="ARBA" id="ARBA00034307"/>
    </source>
</evidence>
<evidence type="ECO:0000313" key="17">
    <source>
        <dbReference type="EMBL" id="PZF98835.1"/>
    </source>
</evidence>
<dbReference type="SUPFAM" id="SSF56645">
    <property type="entry name" value="Acyl-CoA dehydrogenase NM domain-like"/>
    <property type="match status" value="1"/>
</dbReference>
<evidence type="ECO:0000256" key="1">
    <source>
        <dbReference type="ARBA" id="ARBA00004496"/>
    </source>
</evidence>
<evidence type="ECO:0000256" key="12">
    <source>
        <dbReference type="ARBA" id="ARBA00048445"/>
    </source>
</evidence>
<dbReference type="InterPro" id="IPR046373">
    <property type="entry name" value="Acyl-CoA_Oxase/DH_mid-dom_sf"/>
</dbReference>
<gene>
    <name evidence="17" type="ORF">C1I93_07690</name>
</gene>
<dbReference type="PIRSF" id="PIRSF016578">
    <property type="entry name" value="HsaA"/>
    <property type="match status" value="1"/>
</dbReference>
<dbReference type="InterPro" id="IPR013107">
    <property type="entry name" value="Acyl-CoA_DH_C"/>
</dbReference>
<feature type="domain" description="Acyl-CoA dehydrogenase C-terminal" evidence="16">
    <location>
        <begin position="253"/>
        <end position="371"/>
    </location>
</feature>
<comment type="caution">
    <text evidence="17">The sequence shown here is derived from an EMBL/GenBank/DDBJ whole genome shotgun (WGS) entry which is preliminary data.</text>
</comment>
<dbReference type="RefSeq" id="WP_111242530.1">
    <property type="nucleotide sequence ID" value="NZ_AP023358.1"/>
</dbReference>
<name>A0A2W2CHF5_9ACTN</name>
<reference evidence="17 18" key="1">
    <citation type="submission" date="2018-01" db="EMBL/GenBank/DDBJ databases">
        <title>Draft genome sequence of Jishengella endophytica.</title>
        <authorList>
            <person name="Sahin N."/>
            <person name="Ay H."/>
            <person name="Saygin H."/>
        </authorList>
    </citation>
    <scope>NUCLEOTIDE SEQUENCE [LARGE SCALE GENOMIC DNA]</scope>
    <source>
        <strain evidence="17 18">DSM 45430</strain>
    </source>
</reference>
<dbReference type="GO" id="GO:0003995">
    <property type="term" value="F:acyl-CoA dehydrogenase activity"/>
    <property type="evidence" value="ECO:0007669"/>
    <property type="project" value="TreeGrafter"/>
</dbReference>
<evidence type="ECO:0000256" key="5">
    <source>
        <dbReference type="ARBA" id="ARBA00023002"/>
    </source>
</evidence>
<evidence type="ECO:0000256" key="2">
    <source>
        <dbReference type="ARBA" id="ARBA00022630"/>
    </source>
</evidence>
<evidence type="ECO:0000256" key="8">
    <source>
        <dbReference type="ARBA" id="ARBA00034317"/>
    </source>
</evidence>
<dbReference type="EMBL" id="POTX01000033">
    <property type="protein sequence ID" value="PZF98835.1"/>
    <property type="molecule type" value="Genomic_DNA"/>
</dbReference>
<dbReference type="InterPro" id="IPR006091">
    <property type="entry name" value="Acyl-CoA_Oxase/DH_mid-dom"/>
</dbReference>
<dbReference type="InterPro" id="IPR013786">
    <property type="entry name" value="AcylCoA_DH/ox_N"/>
</dbReference>
<dbReference type="GO" id="GO:0005737">
    <property type="term" value="C:cytoplasm"/>
    <property type="evidence" value="ECO:0007669"/>
    <property type="project" value="UniProtKB-SubCell"/>
</dbReference>
<keyword evidence="18" id="KW-1185">Reference proteome</keyword>
<comment type="catalytic activity">
    <reaction evidence="13">
        <text>dibenzothiophene + 2 FMNH2 + 2 O2 = dibenzothiophene 5,5-dioxide + 2 FMN + 2 H2O + 2 H(+)</text>
        <dbReference type="Rhea" id="RHEA:49072"/>
        <dbReference type="ChEBI" id="CHEBI:15377"/>
        <dbReference type="ChEBI" id="CHEBI:15378"/>
        <dbReference type="ChEBI" id="CHEBI:15379"/>
        <dbReference type="ChEBI" id="CHEBI:23681"/>
        <dbReference type="ChEBI" id="CHEBI:57618"/>
        <dbReference type="ChEBI" id="CHEBI:58210"/>
        <dbReference type="ChEBI" id="CHEBI:90356"/>
        <dbReference type="EC" id="1.14.14.21"/>
    </reaction>
</comment>
<dbReference type="InterPro" id="IPR037069">
    <property type="entry name" value="AcylCoA_DH/ox_N_sf"/>
</dbReference>
<keyword evidence="4" id="KW-0547">Nucleotide-binding</keyword>
<evidence type="ECO:0000256" key="3">
    <source>
        <dbReference type="ARBA" id="ARBA00022643"/>
    </source>
</evidence>
<dbReference type="PANTHER" id="PTHR43884">
    <property type="entry name" value="ACYL-COA DEHYDROGENASE"/>
    <property type="match status" value="1"/>
</dbReference>
<comment type="pathway">
    <text evidence="7">Sulfur metabolism; dibenzothiophene degradation.</text>
</comment>
<evidence type="ECO:0000259" key="14">
    <source>
        <dbReference type="Pfam" id="PF02770"/>
    </source>
</evidence>
<dbReference type="Gene3D" id="1.10.540.10">
    <property type="entry name" value="Acyl-CoA dehydrogenase/oxidase, N-terminal domain"/>
    <property type="match status" value="1"/>
</dbReference>
<accession>A0A2W2CHF5</accession>
<evidence type="ECO:0000256" key="6">
    <source>
        <dbReference type="ARBA" id="ARBA00023033"/>
    </source>
</evidence>
<dbReference type="Pfam" id="PF02771">
    <property type="entry name" value="Acyl-CoA_dh_N"/>
    <property type="match status" value="1"/>
</dbReference>
<dbReference type="PANTHER" id="PTHR43884:SF12">
    <property type="entry name" value="ISOVALERYL-COA DEHYDROGENASE, MITOCHONDRIAL-RELATED"/>
    <property type="match status" value="1"/>
</dbReference>
<proteinExistence type="inferred from homology"/>
<dbReference type="AlphaFoldDB" id="A0A2W2CHF5"/>
<sequence length="396" mass="41161">MSEHGERTARPSALEAVRRLVPRLAARAAEHDRDGSFPVDDFADLRAAGLFGLMVPTELGGVGATFSDYAAVATELARGNGATALVFNMHASVTGALGAVTEELAESLGVPDEALAARDRLLRAAADGAWYAVAMSERAAGARLSQLATIYQPVEGGWRIKGSKTFCSGAGHPDGYLVAARSADDASVVSQFLVPAGEGLSVEPTWDSLGMRATASHDLHLDVTVPADRLLGGVEGLALVVAQLMPHWLVASYAAVYVGVARASIDAAVEHLNARNLAGLPAVRARLGRADAAVAAAQLVVTEAARRVDAAPGDPETNRWVWRAKLLAGTTAAEVAASMLEAAGTSATRRGHPLERLYRDARCGSLHPATSDVCADWLGIAALGGDPDRDGSAPRW</sequence>
<comment type="subcellular location">
    <subcellularLocation>
        <location evidence="1">Cytoplasm</location>
    </subcellularLocation>
</comment>
<evidence type="ECO:0000259" key="16">
    <source>
        <dbReference type="Pfam" id="PF08028"/>
    </source>
</evidence>
<feature type="domain" description="Acyl-CoA oxidase/dehydrogenase middle" evidence="14">
    <location>
        <begin position="132"/>
        <end position="222"/>
    </location>
</feature>
<comment type="similarity">
    <text evidence="8">Belongs to the DszC flavin monooxygenase family.</text>
</comment>
<protein>
    <recommendedName>
        <fullName evidence="10">Dibenzothiophene monooxygenase</fullName>
        <ecNumber evidence="9">1.14.14.21</ecNumber>
    </recommendedName>
</protein>
<evidence type="ECO:0000256" key="10">
    <source>
        <dbReference type="ARBA" id="ARBA00034345"/>
    </source>
</evidence>
<evidence type="ECO:0000256" key="9">
    <source>
        <dbReference type="ARBA" id="ARBA00034328"/>
    </source>
</evidence>
<evidence type="ECO:0000256" key="11">
    <source>
        <dbReference type="ARBA" id="ARBA00047859"/>
    </source>
</evidence>
<dbReference type="GO" id="GO:0050660">
    <property type="term" value="F:flavin adenine dinucleotide binding"/>
    <property type="evidence" value="ECO:0007669"/>
    <property type="project" value="InterPro"/>
</dbReference>
<dbReference type="CDD" id="cd00567">
    <property type="entry name" value="ACAD"/>
    <property type="match status" value="1"/>
</dbReference>
<keyword evidence="5" id="KW-0560">Oxidoreductase</keyword>
<dbReference type="Pfam" id="PF08028">
    <property type="entry name" value="Acyl-CoA_dh_2"/>
    <property type="match status" value="1"/>
</dbReference>
<dbReference type="Proteomes" id="UP000248627">
    <property type="component" value="Unassembled WGS sequence"/>
</dbReference>
<evidence type="ECO:0000256" key="13">
    <source>
        <dbReference type="ARBA" id="ARBA00049456"/>
    </source>
</evidence>
<dbReference type="Gene3D" id="2.40.110.10">
    <property type="entry name" value="Butyryl-CoA Dehydrogenase, subunit A, domain 2"/>
    <property type="match status" value="1"/>
</dbReference>
<dbReference type="InterPro" id="IPR009100">
    <property type="entry name" value="AcylCoA_DH/oxidase_NM_dom_sf"/>
</dbReference>
<dbReference type="InterPro" id="IPR036250">
    <property type="entry name" value="AcylCo_DH-like_C"/>
</dbReference>
<dbReference type="Gene3D" id="1.20.140.10">
    <property type="entry name" value="Butyryl-CoA Dehydrogenase, subunit A, domain 3"/>
    <property type="match status" value="1"/>
</dbReference>
<dbReference type="GO" id="GO:0004497">
    <property type="term" value="F:monooxygenase activity"/>
    <property type="evidence" value="ECO:0007669"/>
    <property type="project" value="UniProtKB-KW"/>
</dbReference>
<evidence type="ECO:0000313" key="18">
    <source>
        <dbReference type="Proteomes" id="UP000248627"/>
    </source>
</evidence>
<keyword evidence="6" id="KW-0503">Monooxygenase</keyword>
<keyword evidence="3" id="KW-0288">FMN</keyword>